<protein>
    <submittedName>
        <fullName evidence="1">Uncharacterized protein</fullName>
    </submittedName>
</protein>
<evidence type="ECO:0000313" key="2">
    <source>
        <dbReference type="Proteomes" id="UP000770717"/>
    </source>
</evidence>
<evidence type="ECO:0000313" key="1">
    <source>
        <dbReference type="EMBL" id="KAG9478171.1"/>
    </source>
</evidence>
<comment type="caution">
    <text evidence="1">The sequence shown here is derived from an EMBL/GenBank/DDBJ whole genome shotgun (WGS) entry which is preliminary data.</text>
</comment>
<keyword evidence="2" id="KW-1185">Reference proteome</keyword>
<reference evidence="1" key="1">
    <citation type="thesis" date="2020" institute="ProQuest LLC" country="789 East Eisenhower Parkway, Ann Arbor, MI, USA">
        <title>Comparative Genomics and Chromosome Evolution.</title>
        <authorList>
            <person name="Mudd A.B."/>
        </authorList>
    </citation>
    <scope>NUCLEOTIDE SEQUENCE</scope>
    <source>
        <strain evidence="1">HN-11 Male</strain>
        <tissue evidence="1">Kidney and liver</tissue>
    </source>
</reference>
<name>A0A8J6F078_ELECQ</name>
<sequence>MLHMTPQHTIDNHMGSIEPPCDIREHPVMCIRPLCHVQDYHLEIIKAPTHLITSCIIHHCHTRDNHTGSVGLLAIFMMVQYIILTKRIGLLTPRRNIIIVG</sequence>
<accession>A0A8J6F078</accession>
<dbReference type="AlphaFoldDB" id="A0A8J6F078"/>
<dbReference type="Proteomes" id="UP000770717">
    <property type="component" value="Unassembled WGS sequence"/>
</dbReference>
<gene>
    <name evidence="1" type="ORF">GDO78_013268</name>
</gene>
<organism evidence="1 2">
    <name type="scientific">Eleutherodactylus coqui</name>
    <name type="common">Puerto Rican coqui</name>
    <dbReference type="NCBI Taxonomy" id="57060"/>
    <lineage>
        <taxon>Eukaryota</taxon>
        <taxon>Metazoa</taxon>
        <taxon>Chordata</taxon>
        <taxon>Craniata</taxon>
        <taxon>Vertebrata</taxon>
        <taxon>Euteleostomi</taxon>
        <taxon>Amphibia</taxon>
        <taxon>Batrachia</taxon>
        <taxon>Anura</taxon>
        <taxon>Neobatrachia</taxon>
        <taxon>Hyloidea</taxon>
        <taxon>Eleutherodactylidae</taxon>
        <taxon>Eleutherodactylinae</taxon>
        <taxon>Eleutherodactylus</taxon>
        <taxon>Eleutherodactylus</taxon>
    </lineage>
</organism>
<dbReference type="EMBL" id="WNTK01000009">
    <property type="protein sequence ID" value="KAG9478171.1"/>
    <property type="molecule type" value="Genomic_DNA"/>
</dbReference>
<proteinExistence type="predicted"/>